<comment type="caution">
    <text evidence="5">The sequence shown here is derived from an EMBL/GenBank/DDBJ whole genome shotgun (WGS) entry which is preliminary data.</text>
</comment>
<name>A0A537J762_9BACT</name>
<dbReference type="SUPFAM" id="SSF51735">
    <property type="entry name" value="NAD(P)-binding Rossmann-fold domains"/>
    <property type="match status" value="1"/>
</dbReference>
<dbReference type="Gene3D" id="3.40.50.720">
    <property type="entry name" value="NAD(P)-binding Rossmann-like Domain"/>
    <property type="match status" value="2"/>
</dbReference>
<evidence type="ECO:0000259" key="4">
    <source>
        <dbReference type="Pfam" id="PF02826"/>
    </source>
</evidence>
<keyword evidence="3" id="KW-0520">NAD</keyword>
<dbReference type="InterPro" id="IPR036291">
    <property type="entry name" value="NAD(P)-bd_dom_sf"/>
</dbReference>
<evidence type="ECO:0000313" key="6">
    <source>
        <dbReference type="Proteomes" id="UP000318093"/>
    </source>
</evidence>
<dbReference type="InterPro" id="IPR050857">
    <property type="entry name" value="D-2-hydroxyacid_DH"/>
</dbReference>
<protein>
    <submittedName>
        <fullName evidence="5">Dehydrogenase</fullName>
    </submittedName>
</protein>
<accession>A0A537J762</accession>
<evidence type="ECO:0000256" key="2">
    <source>
        <dbReference type="ARBA" id="ARBA00023002"/>
    </source>
</evidence>
<proteinExistence type="inferred from homology"/>
<dbReference type="FunFam" id="3.40.50.720:FF:000203">
    <property type="entry name" value="D-3-phosphoglycerate dehydrogenase (SerA)"/>
    <property type="match status" value="1"/>
</dbReference>
<dbReference type="GO" id="GO:0051287">
    <property type="term" value="F:NAD binding"/>
    <property type="evidence" value="ECO:0007669"/>
    <property type="project" value="InterPro"/>
</dbReference>
<organism evidence="5 6">
    <name type="scientific">Candidatus Segetimicrobium genomatis</name>
    <dbReference type="NCBI Taxonomy" id="2569760"/>
    <lineage>
        <taxon>Bacteria</taxon>
        <taxon>Bacillati</taxon>
        <taxon>Candidatus Sysuimicrobiota</taxon>
        <taxon>Candidatus Sysuimicrobiia</taxon>
        <taxon>Candidatus Sysuimicrobiales</taxon>
        <taxon>Candidatus Segetimicrobiaceae</taxon>
        <taxon>Candidatus Segetimicrobium</taxon>
    </lineage>
</organism>
<dbReference type="InterPro" id="IPR029753">
    <property type="entry name" value="D-isomer_DH_CS"/>
</dbReference>
<dbReference type="AlphaFoldDB" id="A0A537J762"/>
<dbReference type="Pfam" id="PF02826">
    <property type="entry name" value="2-Hacid_dh_C"/>
    <property type="match status" value="1"/>
</dbReference>
<comment type="similarity">
    <text evidence="1">Belongs to the D-isomer specific 2-hydroxyacid dehydrogenase family.</text>
</comment>
<dbReference type="GO" id="GO:0016616">
    <property type="term" value="F:oxidoreductase activity, acting on the CH-OH group of donors, NAD or NADP as acceptor"/>
    <property type="evidence" value="ECO:0007669"/>
    <property type="project" value="UniProtKB-ARBA"/>
</dbReference>
<dbReference type="InterPro" id="IPR006140">
    <property type="entry name" value="D-isomer_DH_NAD-bd"/>
</dbReference>
<dbReference type="PROSITE" id="PS00671">
    <property type="entry name" value="D_2_HYDROXYACID_DH_3"/>
    <property type="match status" value="1"/>
</dbReference>
<feature type="domain" description="D-isomer specific 2-hydroxyacid dehydrogenase NAD-binding" evidence="4">
    <location>
        <begin position="3"/>
        <end position="176"/>
    </location>
</feature>
<evidence type="ECO:0000256" key="1">
    <source>
        <dbReference type="ARBA" id="ARBA00005854"/>
    </source>
</evidence>
<evidence type="ECO:0000313" key="5">
    <source>
        <dbReference type="EMBL" id="TMI79404.1"/>
    </source>
</evidence>
<dbReference type="EMBL" id="VBAN01000330">
    <property type="protein sequence ID" value="TMI79404.1"/>
    <property type="molecule type" value="Genomic_DNA"/>
</dbReference>
<dbReference type="Proteomes" id="UP000318093">
    <property type="component" value="Unassembled WGS sequence"/>
</dbReference>
<dbReference type="InterPro" id="IPR029752">
    <property type="entry name" value="D-isomer_DH_CS1"/>
</dbReference>
<dbReference type="PROSITE" id="PS00065">
    <property type="entry name" value="D_2_HYDROXYACID_DH_1"/>
    <property type="match status" value="1"/>
</dbReference>
<keyword evidence="2" id="KW-0560">Oxidoreductase</keyword>
<feature type="non-terminal residue" evidence="5">
    <location>
        <position position="1"/>
    </location>
</feature>
<gene>
    <name evidence="5" type="ORF">E6H03_10335</name>
</gene>
<evidence type="ECO:0000256" key="3">
    <source>
        <dbReference type="ARBA" id="ARBA00023027"/>
    </source>
</evidence>
<sequence>AVTYVLALSQKLLVKDRLTRAGRWAEKGDHMGMGVVDRVLGIIGLGNIGREVCRLARPFGLRLIAHDPYVDRDAAASVGAELVGLDDLLRTADFVCICAALTDDSRHLIDARRLALMKPTAYLINVARGPIVDQAALTQALRAGRLQGAGLDVFEREPPDPHDPLFTLDNVIVTPHAICWTDQCFADNGRSAWTSILDIAAGRAPQYVANRDVLATPRFRERLRRYGERAARGQTVGGL</sequence>
<dbReference type="PANTHER" id="PTHR42789:SF1">
    <property type="entry name" value="D-ISOMER SPECIFIC 2-HYDROXYACID DEHYDROGENASE FAMILY PROTEIN (AFU_ORTHOLOGUE AFUA_6G10090)"/>
    <property type="match status" value="1"/>
</dbReference>
<reference evidence="5 6" key="1">
    <citation type="journal article" date="2019" name="Nat. Microbiol.">
        <title>Mediterranean grassland soil C-N compound turnover is dependent on rainfall and depth, and is mediated by genomically divergent microorganisms.</title>
        <authorList>
            <person name="Diamond S."/>
            <person name="Andeer P.F."/>
            <person name="Li Z."/>
            <person name="Crits-Christoph A."/>
            <person name="Burstein D."/>
            <person name="Anantharaman K."/>
            <person name="Lane K.R."/>
            <person name="Thomas B.C."/>
            <person name="Pan C."/>
            <person name="Northen T.R."/>
            <person name="Banfield J.F."/>
        </authorList>
    </citation>
    <scope>NUCLEOTIDE SEQUENCE [LARGE SCALE GENOMIC DNA]</scope>
    <source>
        <strain evidence="5">NP_6</strain>
    </source>
</reference>
<dbReference type="PANTHER" id="PTHR42789">
    <property type="entry name" value="D-ISOMER SPECIFIC 2-HYDROXYACID DEHYDROGENASE FAMILY PROTEIN (AFU_ORTHOLOGUE AFUA_6G10090)"/>
    <property type="match status" value="1"/>
</dbReference>